<dbReference type="SUPFAM" id="SSF75217">
    <property type="entry name" value="alpha/beta knot"/>
    <property type="match status" value="1"/>
</dbReference>
<accession>A0A553I6F4</accession>
<evidence type="ECO:0000256" key="7">
    <source>
        <dbReference type="ARBA" id="ARBA00022946"/>
    </source>
</evidence>
<comment type="caution">
    <text evidence="12">The sequence shown here is derived from an EMBL/GenBank/DDBJ whole genome shotgun (WGS) entry which is preliminary data.</text>
</comment>
<evidence type="ECO:0000313" key="13">
    <source>
        <dbReference type="Proteomes" id="UP000319160"/>
    </source>
</evidence>
<keyword evidence="7" id="KW-0809">Transit peptide</keyword>
<dbReference type="GO" id="GO:0005739">
    <property type="term" value="C:mitochondrion"/>
    <property type="evidence" value="ECO:0007669"/>
    <property type="project" value="UniProtKB-SubCell"/>
</dbReference>
<dbReference type="CDD" id="cd18105">
    <property type="entry name" value="SpoU-like_MRM1"/>
    <property type="match status" value="1"/>
</dbReference>
<proteinExistence type="inferred from homology"/>
<dbReference type="GO" id="GO:0003723">
    <property type="term" value="F:RNA binding"/>
    <property type="evidence" value="ECO:0007669"/>
    <property type="project" value="InterPro"/>
</dbReference>
<evidence type="ECO:0000256" key="4">
    <source>
        <dbReference type="ARBA" id="ARBA00022603"/>
    </source>
</evidence>
<evidence type="ECO:0000256" key="3">
    <source>
        <dbReference type="ARBA" id="ARBA00022552"/>
    </source>
</evidence>
<evidence type="ECO:0000256" key="6">
    <source>
        <dbReference type="ARBA" id="ARBA00022691"/>
    </source>
</evidence>
<keyword evidence="3" id="KW-0698">rRNA processing</keyword>
<dbReference type="Proteomes" id="UP000319160">
    <property type="component" value="Unassembled WGS sequence"/>
</dbReference>
<dbReference type="PANTHER" id="PTHR46103:SF1">
    <property type="entry name" value="RRNA METHYLTRANSFERASE 1, MITOCHONDRIAL"/>
    <property type="match status" value="1"/>
</dbReference>
<dbReference type="Pfam" id="PF00588">
    <property type="entry name" value="SpoU_methylase"/>
    <property type="match status" value="1"/>
</dbReference>
<evidence type="ECO:0000259" key="11">
    <source>
        <dbReference type="SMART" id="SM00967"/>
    </source>
</evidence>
<evidence type="ECO:0000256" key="8">
    <source>
        <dbReference type="ARBA" id="ARBA00023128"/>
    </source>
</evidence>
<dbReference type="Gene3D" id="3.30.1330.30">
    <property type="match status" value="1"/>
</dbReference>
<comment type="subcellular location">
    <subcellularLocation>
        <location evidence="1">Mitochondrion</location>
    </subcellularLocation>
</comment>
<keyword evidence="4" id="KW-0489">Methyltransferase</keyword>
<dbReference type="GO" id="GO:0016435">
    <property type="term" value="F:rRNA (guanine) methyltransferase activity"/>
    <property type="evidence" value="ECO:0007669"/>
    <property type="project" value="TreeGrafter"/>
</dbReference>
<evidence type="ECO:0000256" key="2">
    <source>
        <dbReference type="ARBA" id="ARBA00007228"/>
    </source>
</evidence>
<dbReference type="Gene3D" id="3.40.1280.10">
    <property type="match status" value="1"/>
</dbReference>
<feature type="compositionally biased region" description="Basic and acidic residues" evidence="10">
    <location>
        <begin position="315"/>
        <end position="329"/>
    </location>
</feature>
<feature type="domain" description="RNA 2-O ribose methyltransferase substrate binding" evidence="11">
    <location>
        <begin position="339"/>
        <end position="421"/>
    </location>
</feature>
<sequence>MRFPSSSCLIRGHSILLKPLSTRTPRTTFIPSQPASSLSAIHHGLRQSQKSRPQGFSQSSLETANPRRPSQNSRHGRDPDWTPITFKIKKGKKDITDTGPGRQSRRSRFNDPDQSFGKRSMVYQMKHGSLRDKMSELEPRQHSHKDRLNSSDFMRDFEASTGRPTKTTTGDRRGRSSPTNFRRPKEGESYARSSMGTRNFDKERTRSPSPTHFRRPEEGESHGKSFVRSRNFDKERIGLTSPTYFSRPGEGESHARSFMGTRNFDKERTRSPDVSSYQPRREAFTNAPSSSNRVESFRNKPNESSGAQDNYSNDTRGERDSRRDDDPIRVHHTTAASQFLYGRSVVEAALKDSRRQLYRLYLADGDNRRSVWQDDMLWKLAQQKGVEVTKLPNDSLRLLDKMSNGRPHNGCVLEASPLPQLPLKALGSLSEDPKKPGFHLELSHQSSEEAKINGTSDFISYLLPKERNPFVLLLDGILDPGNLGAILRTAAFLGVNAIAITKSSSATMTPVALKASVGASEVTTLFSVNSTVDFLARSKENGWLVYAAVPSTKRSRGNSHLTVDRVETYDPLSSQPTVLVIGSEGEGLTKPVRREANHEVSIPSPSGGFANVVDSLNVSVATGILCSAFLKKQTSHMIEIEEDPVEEESGTLWTAP</sequence>
<dbReference type="AlphaFoldDB" id="A0A553I6F4"/>
<evidence type="ECO:0000256" key="10">
    <source>
        <dbReference type="SAM" id="MobiDB-lite"/>
    </source>
</evidence>
<dbReference type="PANTHER" id="PTHR46103">
    <property type="entry name" value="RRNA METHYLTRANSFERASE 1, MITOCHONDRIAL"/>
    <property type="match status" value="1"/>
</dbReference>
<dbReference type="STRING" id="2512241.A0A553I6F4"/>
<evidence type="ECO:0000256" key="5">
    <source>
        <dbReference type="ARBA" id="ARBA00022679"/>
    </source>
</evidence>
<dbReference type="Pfam" id="PF08032">
    <property type="entry name" value="SpoU_sub_bind"/>
    <property type="match status" value="1"/>
</dbReference>
<dbReference type="InterPro" id="IPR047182">
    <property type="entry name" value="MRM1"/>
</dbReference>
<feature type="region of interest" description="Disordered" evidence="10">
    <location>
        <begin position="132"/>
        <end position="329"/>
    </location>
</feature>
<dbReference type="InterPro" id="IPR029028">
    <property type="entry name" value="Alpha/beta_knot_MTases"/>
</dbReference>
<keyword evidence="5" id="KW-0808">Transferase</keyword>
<reference evidence="13" key="1">
    <citation type="submission" date="2019-06" db="EMBL/GenBank/DDBJ databases">
        <title>Draft genome sequence of the griseofulvin-producing fungus Xylaria cubensis strain G536.</title>
        <authorList>
            <person name="Mead M.E."/>
            <person name="Raja H.A."/>
            <person name="Steenwyk J.L."/>
            <person name="Knowles S.L."/>
            <person name="Oberlies N.H."/>
            <person name="Rokas A."/>
        </authorList>
    </citation>
    <scope>NUCLEOTIDE SEQUENCE [LARGE SCALE GENOMIC DNA]</scope>
    <source>
        <strain evidence="13">G536</strain>
    </source>
</reference>
<gene>
    <name evidence="12" type="ORF">FHL15_003288</name>
</gene>
<feature type="region of interest" description="Disordered" evidence="10">
    <location>
        <begin position="24"/>
        <end position="119"/>
    </location>
</feature>
<dbReference type="InterPro" id="IPR047261">
    <property type="entry name" value="MRM1_MeTrfase_dom"/>
</dbReference>
<keyword evidence="6" id="KW-0949">S-adenosyl-L-methionine</keyword>
<dbReference type="InterPro" id="IPR029026">
    <property type="entry name" value="tRNA_m1G_MTases_N"/>
</dbReference>
<comment type="similarity">
    <text evidence="2">Belongs to the class IV-like SAM-binding methyltransferase superfamily. RNA methyltransferase TrmH family.</text>
</comment>
<keyword evidence="8" id="KW-0496">Mitochondrion</keyword>
<dbReference type="FunFam" id="3.30.1330.30:FF:000035">
    <property type="entry name" value="TrmH family RNA methyltransferase"/>
    <property type="match status" value="1"/>
</dbReference>
<feature type="compositionally biased region" description="Polar residues" evidence="10">
    <location>
        <begin position="46"/>
        <end position="73"/>
    </location>
</feature>
<protein>
    <recommendedName>
        <fullName evidence="9">rRNA methyltransferase 1, mitochondrial</fullName>
    </recommendedName>
</protein>
<dbReference type="SMART" id="SM00967">
    <property type="entry name" value="SpoU_sub_bind"/>
    <property type="match status" value="1"/>
</dbReference>
<dbReference type="SUPFAM" id="SSF55315">
    <property type="entry name" value="L30e-like"/>
    <property type="match status" value="1"/>
</dbReference>
<feature type="compositionally biased region" description="Polar residues" evidence="10">
    <location>
        <begin position="24"/>
        <end position="39"/>
    </location>
</feature>
<dbReference type="InterPro" id="IPR013123">
    <property type="entry name" value="SpoU_subst-bd"/>
</dbReference>
<evidence type="ECO:0000256" key="9">
    <source>
        <dbReference type="ARBA" id="ARBA00034881"/>
    </source>
</evidence>
<name>A0A553I6F4_9PEZI</name>
<dbReference type="OrthoDB" id="270651at2759"/>
<feature type="compositionally biased region" description="Basic and acidic residues" evidence="10">
    <location>
        <begin position="214"/>
        <end position="223"/>
    </location>
</feature>
<evidence type="ECO:0000256" key="1">
    <source>
        <dbReference type="ARBA" id="ARBA00004173"/>
    </source>
</evidence>
<evidence type="ECO:0000313" key="12">
    <source>
        <dbReference type="EMBL" id="TRX95734.1"/>
    </source>
</evidence>
<dbReference type="InterPro" id="IPR001537">
    <property type="entry name" value="SpoU_MeTrfase"/>
</dbReference>
<feature type="compositionally biased region" description="Basic and acidic residues" evidence="10">
    <location>
        <begin position="132"/>
        <end position="158"/>
    </location>
</feature>
<feature type="compositionally biased region" description="Polar residues" evidence="10">
    <location>
        <begin position="302"/>
        <end position="314"/>
    </location>
</feature>
<keyword evidence="13" id="KW-1185">Reference proteome</keyword>
<dbReference type="InterPro" id="IPR029064">
    <property type="entry name" value="Ribosomal_eL30-like_sf"/>
</dbReference>
<dbReference type="EMBL" id="VFLP01000014">
    <property type="protein sequence ID" value="TRX95734.1"/>
    <property type="molecule type" value="Genomic_DNA"/>
</dbReference>
<organism evidence="12 13">
    <name type="scientific">Xylaria flabelliformis</name>
    <dbReference type="NCBI Taxonomy" id="2512241"/>
    <lineage>
        <taxon>Eukaryota</taxon>
        <taxon>Fungi</taxon>
        <taxon>Dikarya</taxon>
        <taxon>Ascomycota</taxon>
        <taxon>Pezizomycotina</taxon>
        <taxon>Sordariomycetes</taxon>
        <taxon>Xylariomycetidae</taxon>
        <taxon>Xylariales</taxon>
        <taxon>Xylariaceae</taxon>
        <taxon>Xylaria</taxon>
    </lineage>
</organism>